<name>A0A9W8R0J5_9HYPO</name>
<protein>
    <submittedName>
        <fullName evidence="2">Uncharacterized protein</fullName>
    </submittedName>
</protein>
<keyword evidence="3" id="KW-1185">Reference proteome</keyword>
<feature type="region of interest" description="Disordered" evidence="1">
    <location>
        <begin position="18"/>
        <end position="40"/>
    </location>
</feature>
<evidence type="ECO:0000256" key="1">
    <source>
        <dbReference type="SAM" id="MobiDB-lite"/>
    </source>
</evidence>
<reference evidence="2" key="1">
    <citation type="submission" date="2022-09" db="EMBL/GenBank/DDBJ databases">
        <title>Fusarium specimens isolated from Avocado Roots.</title>
        <authorList>
            <person name="Stajich J."/>
            <person name="Roper C."/>
            <person name="Heimlech-Rivalta G."/>
        </authorList>
    </citation>
    <scope>NUCLEOTIDE SEQUENCE</scope>
    <source>
        <strain evidence="2">A02</strain>
    </source>
</reference>
<accession>A0A9W8R0J5</accession>
<dbReference type="EMBL" id="JAOQAV010000027">
    <property type="protein sequence ID" value="KAJ4184242.1"/>
    <property type="molecule type" value="Genomic_DNA"/>
</dbReference>
<feature type="region of interest" description="Disordered" evidence="1">
    <location>
        <begin position="98"/>
        <end position="142"/>
    </location>
</feature>
<organism evidence="2 3">
    <name type="scientific">Fusarium falciforme</name>
    <dbReference type="NCBI Taxonomy" id="195108"/>
    <lineage>
        <taxon>Eukaryota</taxon>
        <taxon>Fungi</taxon>
        <taxon>Dikarya</taxon>
        <taxon>Ascomycota</taxon>
        <taxon>Pezizomycotina</taxon>
        <taxon>Sordariomycetes</taxon>
        <taxon>Hypocreomycetidae</taxon>
        <taxon>Hypocreales</taxon>
        <taxon>Nectriaceae</taxon>
        <taxon>Fusarium</taxon>
        <taxon>Fusarium solani species complex</taxon>
    </lineage>
</organism>
<feature type="compositionally biased region" description="Basic and acidic residues" evidence="1">
    <location>
        <begin position="98"/>
        <end position="117"/>
    </location>
</feature>
<evidence type="ECO:0000313" key="3">
    <source>
        <dbReference type="Proteomes" id="UP001152087"/>
    </source>
</evidence>
<proteinExistence type="predicted"/>
<gene>
    <name evidence="2" type="ORF">NW755_009248</name>
</gene>
<sequence>MPYWSTNILARYHSKADHPIDGRSKQARKTHAAGLDPPPARSARLVLQLARFKRGTPAPAEHRDIENLGLGQPSFFHLPRKNLWLWVLPASSNRFKLREPAAPEDARTHAPTHRDDVFPPPPPPTRRRSSKPDAGHLVPRIQ</sequence>
<comment type="caution">
    <text evidence="2">The sequence shown here is derived from an EMBL/GenBank/DDBJ whole genome shotgun (WGS) entry which is preliminary data.</text>
</comment>
<dbReference type="AlphaFoldDB" id="A0A9W8R0J5"/>
<evidence type="ECO:0000313" key="2">
    <source>
        <dbReference type="EMBL" id="KAJ4184242.1"/>
    </source>
</evidence>
<dbReference type="Proteomes" id="UP001152087">
    <property type="component" value="Unassembled WGS sequence"/>
</dbReference>